<comment type="caution">
    <text evidence="2">The sequence shown here is derived from an EMBL/GenBank/DDBJ whole genome shotgun (WGS) entry which is preliminary data.</text>
</comment>
<proteinExistence type="predicted"/>
<sequence length="472" mass="49870">MVDTPRLLSALQTLLADNTVGAISPQDIRDFLVSAVPSGRAATKVVAASSASDLIKAQADEVCDGTADDVQIQAAIDAVVAAGGGLVFLSEGLFAIVARLDVPTNVSLVGSNAGATIIQASAALTGSMIGIDYAAAVGNRSGVCTDIYLDGNNNAERCWDIGLAINRLFINCRAENANGVGFVLRRSQNNLFLHCISDNNGDAANNNGGGLRLNHGAGNNVFVNCQISDNRFHGIVFAETVTLDDEPAGTGFSTPQHNKFIGCQIERNQAQSTAQIRFRAGRNNGFIDCNLQTSGARTLFALDNTDGTVALNYVRGGFAQVDAANGTLAQIENHFKFRWLGVFAENAGTGFKIDDNSTLVVDSACHFSNITTFFTALGAKTIDQLVLQDINTKGWVSENSGTATLVNGQTSIVVAHGLDFTPTAKNITVTPIEAWGAMTQFWTNTFTATEFTINVDQNPGQDVDFAWTATNL</sequence>
<name>A0A0F9DQ89_9ZZZZ</name>
<dbReference type="InterPro" id="IPR012334">
    <property type="entry name" value="Pectin_lyas_fold"/>
</dbReference>
<dbReference type="InterPro" id="IPR011050">
    <property type="entry name" value="Pectin_lyase_fold/virulence"/>
</dbReference>
<gene>
    <name evidence="2" type="ORF">LCGC14_2170990</name>
</gene>
<dbReference type="Pfam" id="PF13229">
    <property type="entry name" value="Beta_helix"/>
    <property type="match status" value="1"/>
</dbReference>
<dbReference type="Gene3D" id="2.160.20.10">
    <property type="entry name" value="Single-stranded right-handed beta-helix, Pectin lyase-like"/>
    <property type="match status" value="1"/>
</dbReference>
<dbReference type="InterPro" id="IPR039448">
    <property type="entry name" value="Beta_helix"/>
</dbReference>
<accession>A0A0F9DQ89</accession>
<feature type="domain" description="Right handed beta helix" evidence="1">
    <location>
        <begin position="152"/>
        <end position="238"/>
    </location>
</feature>
<reference evidence="2" key="1">
    <citation type="journal article" date="2015" name="Nature">
        <title>Complex archaea that bridge the gap between prokaryotes and eukaryotes.</title>
        <authorList>
            <person name="Spang A."/>
            <person name="Saw J.H."/>
            <person name="Jorgensen S.L."/>
            <person name="Zaremba-Niedzwiedzka K."/>
            <person name="Martijn J."/>
            <person name="Lind A.E."/>
            <person name="van Eijk R."/>
            <person name="Schleper C."/>
            <person name="Guy L."/>
            <person name="Ettema T.J."/>
        </authorList>
    </citation>
    <scope>NUCLEOTIDE SEQUENCE</scope>
</reference>
<evidence type="ECO:0000313" key="2">
    <source>
        <dbReference type="EMBL" id="KKL63849.1"/>
    </source>
</evidence>
<protein>
    <recommendedName>
        <fullName evidence="1">Right handed beta helix domain-containing protein</fullName>
    </recommendedName>
</protein>
<organism evidence="2">
    <name type="scientific">marine sediment metagenome</name>
    <dbReference type="NCBI Taxonomy" id="412755"/>
    <lineage>
        <taxon>unclassified sequences</taxon>
        <taxon>metagenomes</taxon>
        <taxon>ecological metagenomes</taxon>
    </lineage>
</organism>
<dbReference type="EMBL" id="LAZR01028030">
    <property type="protein sequence ID" value="KKL63849.1"/>
    <property type="molecule type" value="Genomic_DNA"/>
</dbReference>
<dbReference type="AlphaFoldDB" id="A0A0F9DQ89"/>
<dbReference type="SUPFAM" id="SSF51126">
    <property type="entry name" value="Pectin lyase-like"/>
    <property type="match status" value="1"/>
</dbReference>
<evidence type="ECO:0000259" key="1">
    <source>
        <dbReference type="Pfam" id="PF13229"/>
    </source>
</evidence>